<evidence type="ECO:0000259" key="1">
    <source>
        <dbReference type="SMART" id="SM00860"/>
    </source>
</evidence>
<organism evidence="2 3">
    <name type="scientific">Paenibacillus lautus</name>
    <name type="common">Bacillus lautus</name>
    <dbReference type="NCBI Taxonomy" id="1401"/>
    <lineage>
        <taxon>Bacteria</taxon>
        <taxon>Bacillati</taxon>
        <taxon>Bacillota</taxon>
        <taxon>Bacilli</taxon>
        <taxon>Bacillales</taxon>
        <taxon>Paenibacillaceae</taxon>
        <taxon>Paenibacillus</taxon>
    </lineage>
</organism>
<protein>
    <recommendedName>
        <fullName evidence="1">Knr4/Smi1-like domain-containing protein</fullName>
    </recommendedName>
</protein>
<comment type="caution">
    <text evidence="2">The sequence shown here is derived from an EMBL/GenBank/DDBJ whole genome shotgun (WGS) entry which is preliminary data.</text>
</comment>
<evidence type="ECO:0000313" key="2">
    <source>
        <dbReference type="EMBL" id="OME92058.1"/>
    </source>
</evidence>
<accession>A0A1R1B0J1</accession>
<dbReference type="Pfam" id="PF09346">
    <property type="entry name" value="SMI1_KNR4"/>
    <property type="match status" value="1"/>
</dbReference>
<dbReference type="AlphaFoldDB" id="A0A1R1B0J1"/>
<evidence type="ECO:0000313" key="3">
    <source>
        <dbReference type="Proteomes" id="UP000187074"/>
    </source>
</evidence>
<reference evidence="2 3" key="1">
    <citation type="submission" date="2016-11" db="EMBL/GenBank/DDBJ databases">
        <title>Paenibacillus species isolates.</title>
        <authorList>
            <person name="Beno S.M."/>
        </authorList>
    </citation>
    <scope>NUCLEOTIDE SEQUENCE [LARGE SCALE GENOMIC DNA]</scope>
    <source>
        <strain evidence="2 3">FSL F4-0100</strain>
    </source>
</reference>
<sequence>MYERLAQKLESTTALKWYPGRGVKEEWIVEAEAELGFSLPPSYRWWLKNYGSATLSGTGILMLAPPDVREYADTDILYIHRLNQADEEWREQYPNRLDLFVPDEDELYYFDTSTKDEQGEFAVMRYDLMNDLIEEYAPTFAEFLEQLIDKRSAVY</sequence>
<dbReference type="EMBL" id="MRTF01000005">
    <property type="protein sequence ID" value="OME92058.1"/>
    <property type="molecule type" value="Genomic_DNA"/>
</dbReference>
<gene>
    <name evidence="2" type="ORF">BK123_15605</name>
</gene>
<dbReference type="SUPFAM" id="SSF160631">
    <property type="entry name" value="SMI1/KNR4-like"/>
    <property type="match status" value="1"/>
</dbReference>
<name>A0A1R1B0J1_PAELA</name>
<dbReference type="Gene3D" id="3.40.1580.10">
    <property type="entry name" value="SMI1/KNR4-like"/>
    <property type="match status" value="1"/>
</dbReference>
<feature type="domain" description="Knr4/Smi1-like" evidence="1">
    <location>
        <begin position="22"/>
        <end position="146"/>
    </location>
</feature>
<proteinExistence type="predicted"/>
<dbReference type="Proteomes" id="UP000187074">
    <property type="component" value="Unassembled WGS sequence"/>
</dbReference>
<dbReference type="OrthoDB" id="5880263at2"/>
<dbReference type="InterPro" id="IPR037883">
    <property type="entry name" value="Knr4/Smi1-like_sf"/>
</dbReference>
<dbReference type="InterPro" id="IPR018958">
    <property type="entry name" value="Knr4/Smi1-like_dom"/>
</dbReference>
<dbReference type="SMART" id="SM00860">
    <property type="entry name" value="SMI1_KNR4"/>
    <property type="match status" value="1"/>
</dbReference>
<dbReference type="RefSeq" id="WP_076323319.1">
    <property type="nucleotide sequence ID" value="NZ_JBCNGP010000012.1"/>
</dbReference>
<dbReference type="STRING" id="1401.BK123_15605"/>